<name>A0A8T0UH85_PANVG</name>
<sequence>MVFVLRLMVSHTHPPIVSTFCLTVLASVRSPTMSLLLVAQAAALVAAAGIAFAPVGFLGASAATTVVKLAHLLCFATSWGTTVWGVFIGGIIMFFRNLPRHMMGNLRRKVFPACFRLTAACTAASAAAFAWLHLPWRAASPAERRQLVLLAAAAGLDLANLLVFTPITIEVMWQRHKLERRLGIGRVGSFDGMRRPRRAQREVLDGTRALGAGHRRVRRRARRALLLPRRQAGPVMMHTSSRSIGTLIRVLKKTCCRQATAGTTHGSSCKRLYSIYYKKRVKPDGYKTG</sequence>
<keyword evidence="3 5" id="KW-1133">Transmembrane helix</keyword>
<evidence type="ECO:0000313" key="8">
    <source>
        <dbReference type="Proteomes" id="UP000823388"/>
    </source>
</evidence>
<comment type="caution">
    <text evidence="7">The sequence shown here is derived from an EMBL/GenBank/DDBJ whole genome shotgun (WGS) entry which is preliminary data.</text>
</comment>
<dbReference type="InterPro" id="IPR053009">
    <property type="entry name" value="Xanthocillin_Biosynth-Assoc"/>
</dbReference>
<evidence type="ECO:0000256" key="1">
    <source>
        <dbReference type="ARBA" id="ARBA00004370"/>
    </source>
</evidence>
<evidence type="ECO:0000256" key="4">
    <source>
        <dbReference type="ARBA" id="ARBA00023136"/>
    </source>
</evidence>
<dbReference type="InterPro" id="IPR025423">
    <property type="entry name" value="TMEM205-like"/>
</dbReference>
<feature type="transmembrane region" description="Helical" evidence="5">
    <location>
        <begin position="69"/>
        <end position="95"/>
    </location>
</feature>
<feature type="transmembrane region" description="Helical" evidence="5">
    <location>
        <begin position="12"/>
        <end position="28"/>
    </location>
</feature>
<feature type="transmembrane region" description="Helical" evidence="5">
    <location>
        <begin position="146"/>
        <end position="173"/>
    </location>
</feature>
<dbReference type="PANTHER" id="PTHR23241:SF105">
    <property type="entry name" value="DUF4149 DOMAIN-CONTAINING PROTEIN"/>
    <property type="match status" value="1"/>
</dbReference>
<comment type="subcellular location">
    <subcellularLocation>
        <location evidence="1">Membrane</location>
    </subcellularLocation>
</comment>
<protein>
    <recommendedName>
        <fullName evidence="6">TMEM205-like domain-containing protein</fullName>
    </recommendedName>
</protein>
<evidence type="ECO:0000256" key="5">
    <source>
        <dbReference type="SAM" id="Phobius"/>
    </source>
</evidence>
<keyword evidence="4 5" id="KW-0472">Membrane</keyword>
<evidence type="ECO:0000256" key="2">
    <source>
        <dbReference type="ARBA" id="ARBA00022692"/>
    </source>
</evidence>
<dbReference type="Proteomes" id="UP000823388">
    <property type="component" value="Chromosome 3N"/>
</dbReference>
<organism evidence="7 8">
    <name type="scientific">Panicum virgatum</name>
    <name type="common">Blackwell switchgrass</name>
    <dbReference type="NCBI Taxonomy" id="38727"/>
    <lineage>
        <taxon>Eukaryota</taxon>
        <taxon>Viridiplantae</taxon>
        <taxon>Streptophyta</taxon>
        <taxon>Embryophyta</taxon>
        <taxon>Tracheophyta</taxon>
        <taxon>Spermatophyta</taxon>
        <taxon>Magnoliopsida</taxon>
        <taxon>Liliopsida</taxon>
        <taxon>Poales</taxon>
        <taxon>Poaceae</taxon>
        <taxon>PACMAD clade</taxon>
        <taxon>Panicoideae</taxon>
        <taxon>Panicodae</taxon>
        <taxon>Paniceae</taxon>
        <taxon>Panicinae</taxon>
        <taxon>Panicum</taxon>
        <taxon>Panicum sect. Hiantes</taxon>
    </lineage>
</organism>
<dbReference type="PANTHER" id="PTHR23241">
    <property type="entry name" value="LATE EMBRYOGENESIS ABUNDANT PLANTS LEA-RELATED"/>
    <property type="match status" value="1"/>
</dbReference>
<evidence type="ECO:0000256" key="3">
    <source>
        <dbReference type="ARBA" id="ARBA00022989"/>
    </source>
</evidence>
<evidence type="ECO:0000259" key="6">
    <source>
        <dbReference type="Pfam" id="PF13664"/>
    </source>
</evidence>
<dbReference type="GO" id="GO:0016020">
    <property type="term" value="C:membrane"/>
    <property type="evidence" value="ECO:0007669"/>
    <property type="project" value="UniProtKB-SubCell"/>
</dbReference>
<keyword evidence="8" id="KW-1185">Reference proteome</keyword>
<feature type="domain" description="TMEM205-like" evidence="6">
    <location>
        <begin position="73"/>
        <end position="176"/>
    </location>
</feature>
<dbReference type="AlphaFoldDB" id="A0A8T0UH85"/>
<feature type="transmembrane region" description="Helical" evidence="5">
    <location>
        <begin position="115"/>
        <end position="134"/>
    </location>
</feature>
<proteinExistence type="predicted"/>
<gene>
    <name evidence="7" type="ORF">PVAP13_3NG238700</name>
</gene>
<accession>A0A8T0UH85</accession>
<keyword evidence="2 5" id="KW-0812">Transmembrane</keyword>
<dbReference type="EMBL" id="CM029042">
    <property type="protein sequence ID" value="KAG2621428.1"/>
    <property type="molecule type" value="Genomic_DNA"/>
</dbReference>
<evidence type="ECO:0000313" key="7">
    <source>
        <dbReference type="EMBL" id="KAG2621428.1"/>
    </source>
</evidence>
<dbReference type="Pfam" id="PF13664">
    <property type="entry name" value="DUF4149"/>
    <property type="match status" value="1"/>
</dbReference>
<reference evidence="7" key="1">
    <citation type="submission" date="2020-05" db="EMBL/GenBank/DDBJ databases">
        <title>WGS assembly of Panicum virgatum.</title>
        <authorList>
            <person name="Lovell J.T."/>
            <person name="Jenkins J."/>
            <person name="Shu S."/>
            <person name="Juenger T.E."/>
            <person name="Schmutz J."/>
        </authorList>
    </citation>
    <scope>NUCLEOTIDE SEQUENCE</scope>
    <source>
        <strain evidence="7">AP13</strain>
    </source>
</reference>
<feature type="transmembrane region" description="Helical" evidence="5">
    <location>
        <begin position="35"/>
        <end position="57"/>
    </location>
</feature>